<dbReference type="Proteomes" id="UP000002169">
    <property type="component" value="Chromosome 3"/>
</dbReference>
<dbReference type="Pfam" id="PF00816">
    <property type="entry name" value="Histone_HNS"/>
    <property type="match status" value="1"/>
</dbReference>
<dbReference type="Gene3D" id="4.10.430.10">
    <property type="entry name" value="Histone-like protein H-NS, C-terminal domain"/>
    <property type="match status" value="1"/>
</dbReference>
<organism evidence="2 3">
    <name type="scientific">Burkholderia orbicola (strain MC0-3)</name>
    <dbReference type="NCBI Taxonomy" id="406425"/>
    <lineage>
        <taxon>Bacteria</taxon>
        <taxon>Pseudomonadati</taxon>
        <taxon>Pseudomonadota</taxon>
        <taxon>Betaproteobacteria</taxon>
        <taxon>Burkholderiales</taxon>
        <taxon>Burkholderiaceae</taxon>
        <taxon>Burkholderia</taxon>
        <taxon>Burkholderia cepacia complex</taxon>
        <taxon>Burkholderia orbicola</taxon>
    </lineage>
</organism>
<dbReference type="SMART" id="SM00528">
    <property type="entry name" value="HNS"/>
    <property type="match status" value="1"/>
</dbReference>
<dbReference type="HOGENOM" id="CLU_117503_5_0_4"/>
<feature type="domain" description="DNA-binding protein H-NS-like C-terminal" evidence="1">
    <location>
        <begin position="60"/>
        <end position="99"/>
    </location>
</feature>
<dbReference type="KEGG" id="bcm:Bcenmc03_6755"/>
<gene>
    <name evidence="2" type="ordered locus">Bcenmc03_6755</name>
</gene>
<accession>B1KCC1</accession>
<reference evidence="3" key="1">
    <citation type="submission" date="2008-02" db="EMBL/GenBank/DDBJ databases">
        <title>Complete sequence of chromosome 3 of Burkholderia cenocepacia MC0-3.</title>
        <authorList>
            <person name="Copeland A."/>
            <person name="Lucas S."/>
            <person name="Lapidus A."/>
            <person name="Barry K."/>
            <person name="Bruce D."/>
            <person name="Goodwin L."/>
            <person name="Glavina del Rio T."/>
            <person name="Dalin E."/>
            <person name="Tice H."/>
            <person name="Pitluck S."/>
            <person name="Chain P."/>
            <person name="Malfatti S."/>
            <person name="Shin M."/>
            <person name="Vergez L."/>
            <person name="Schmutz J."/>
            <person name="Larimer F."/>
            <person name="Land M."/>
            <person name="Hauser L."/>
            <person name="Kyrpides N."/>
            <person name="Mikhailova N."/>
            <person name="Tiedje J."/>
            <person name="Richardson P."/>
        </authorList>
    </citation>
    <scope>NUCLEOTIDE SEQUENCE [LARGE SCALE GENOMIC DNA]</scope>
    <source>
        <strain evidence="3">MC0-3</strain>
    </source>
</reference>
<name>B1KCC1_BURO0</name>
<protein>
    <submittedName>
        <fullName evidence="2">Histone family protein nucleoid-structuring protein H-NS</fullName>
    </submittedName>
</protein>
<sequence>MHQMKSPTIRELQKQLGHLNLIVEEARQKEKKIKLEEIAEQVKLFDITEIELLRAAGFVKANRQKASAKYYDPDTGRSWSGKGARPKWLTGKNLDDYLIRETLRPWWPEKQAC</sequence>
<evidence type="ECO:0000313" key="2">
    <source>
        <dbReference type="EMBL" id="ACA95868.1"/>
    </source>
</evidence>
<evidence type="ECO:0000313" key="3">
    <source>
        <dbReference type="Proteomes" id="UP000002169"/>
    </source>
</evidence>
<dbReference type="GO" id="GO:0003677">
    <property type="term" value="F:DNA binding"/>
    <property type="evidence" value="ECO:0007669"/>
    <property type="project" value="InterPro"/>
</dbReference>
<evidence type="ECO:0000259" key="1">
    <source>
        <dbReference type="SMART" id="SM00528"/>
    </source>
</evidence>
<proteinExistence type="predicted"/>
<dbReference type="SUPFAM" id="SSF81273">
    <property type="entry name" value="H-NS histone-like proteins"/>
    <property type="match status" value="1"/>
</dbReference>
<dbReference type="AlphaFoldDB" id="B1KCC1"/>
<dbReference type="EMBL" id="CP000960">
    <property type="protein sequence ID" value="ACA95868.1"/>
    <property type="molecule type" value="Genomic_DNA"/>
</dbReference>
<dbReference type="InterPro" id="IPR037150">
    <property type="entry name" value="H-NS_C_dom_sf"/>
</dbReference>
<dbReference type="InterPro" id="IPR027444">
    <property type="entry name" value="H-NS_C_dom"/>
</dbReference>